<evidence type="ECO:0008006" key="4">
    <source>
        <dbReference type="Google" id="ProtNLM"/>
    </source>
</evidence>
<organism evidence="2 3">
    <name type="scientific">Cochliobolus heterostrophus (strain C5 / ATCC 48332 / race O)</name>
    <name type="common">Southern corn leaf blight fungus</name>
    <name type="synonym">Bipolaris maydis</name>
    <dbReference type="NCBI Taxonomy" id="701091"/>
    <lineage>
        <taxon>Eukaryota</taxon>
        <taxon>Fungi</taxon>
        <taxon>Dikarya</taxon>
        <taxon>Ascomycota</taxon>
        <taxon>Pezizomycotina</taxon>
        <taxon>Dothideomycetes</taxon>
        <taxon>Pleosporomycetidae</taxon>
        <taxon>Pleosporales</taxon>
        <taxon>Pleosporineae</taxon>
        <taxon>Pleosporaceae</taxon>
        <taxon>Bipolaris</taxon>
    </lineage>
</organism>
<proteinExistence type="predicted"/>
<dbReference type="GO" id="GO:0006396">
    <property type="term" value="P:RNA processing"/>
    <property type="evidence" value="ECO:0007669"/>
    <property type="project" value="InterPro"/>
</dbReference>
<dbReference type="SUPFAM" id="SSF69065">
    <property type="entry name" value="RNase III domain-like"/>
    <property type="match status" value="1"/>
</dbReference>
<evidence type="ECO:0000256" key="1">
    <source>
        <dbReference type="SAM" id="MobiDB-lite"/>
    </source>
</evidence>
<dbReference type="AlphaFoldDB" id="M2TY32"/>
<protein>
    <recommendedName>
        <fullName evidence="4">RNase III domain-containing protein</fullName>
    </recommendedName>
</protein>
<sequence>MIMDSIQSKLGYNFAHHEHLESAFVAAHRSEKDGIASDGNRGMARIGQIAIDMAETSYAVVVEKARLTDINRRRYWWKDKKKVATACKVLDIESRIVRSARQNGQELSAEVLNFALNAVIGAVWRDCQDQNRSVNESCSTVSRILGQIDGFLNASTAANGDQNVSLVAKNSASIFSPGLVTHETPEGNVVSDLDIRERSANPETYEDFTVFSPLSVSEEHDDLVTEPSSPRWFIIEQQPFSEHDTANSSNQNHDHGNTTCSLSAGIHGMRVQPILSVEQERVLESIPPGEVDSSAPTTATSKRALPGREPGDSLGAQDARSLERKNKRAQTERGRVDAALESLLDAERQKIGPCSQPERAKLLGHLEYPQTAPLKGPYHILKFLYLAIGSWDTLADFTSQLQSAREARRSSDSLSHFSSTASMAFNMICRLENERTTCILLKRYYAIKFLEDGQQSSQPRESMQVETAVTFGFGNTRQRGNPQMRHEAAEIKLLTSKIAPDVEKTSDEYPAVYDKVKRFRQLGKRLQILTKRFGIGVLVLLPSGPSFPGVSLTDRMLSDINMHDLAEFATLLEKEQGPLLRKLSNAVAPTLLALAAFYQGQNMGPPPSLVDIESLKDTPKALLTLTPDDSHAI</sequence>
<feature type="region of interest" description="Disordered" evidence="1">
    <location>
        <begin position="285"/>
        <end position="334"/>
    </location>
</feature>
<dbReference type="GO" id="GO:0004525">
    <property type="term" value="F:ribonuclease III activity"/>
    <property type="evidence" value="ECO:0007669"/>
    <property type="project" value="InterPro"/>
</dbReference>
<feature type="compositionally biased region" description="Polar residues" evidence="1">
    <location>
        <begin position="246"/>
        <end position="262"/>
    </location>
</feature>
<gene>
    <name evidence="2" type="ORF">COCHEDRAFT_1228159</name>
</gene>
<name>M2TY32_COCH5</name>
<keyword evidence="3" id="KW-1185">Reference proteome</keyword>
<evidence type="ECO:0000313" key="3">
    <source>
        <dbReference type="Proteomes" id="UP000016936"/>
    </source>
</evidence>
<dbReference type="HOGENOM" id="CLU_491742_0_0_1"/>
<feature type="region of interest" description="Disordered" evidence="1">
    <location>
        <begin position="243"/>
        <end position="263"/>
    </location>
</feature>
<evidence type="ECO:0000313" key="2">
    <source>
        <dbReference type="EMBL" id="EMD86676.1"/>
    </source>
</evidence>
<dbReference type="Gene3D" id="1.10.1520.10">
    <property type="entry name" value="Ribonuclease III domain"/>
    <property type="match status" value="1"/>
</dbReference>
<feature type="compositionally biased region" description="Basic and acidic residues" evidence="1">
    <location>
        <begin position="320"/>
        <end position="334"/>
    </location>
</feature>
<accession>M2TY32</accession>
<dbReference type="EMBL" id="KB445584">
    <property type="protein sequence ID" value="EMD86676.1"/>
    <property type="molecule type" value="Genomic_DNA"/>
</dbReference>
<dbReference type="InterPro" id="IPR036389">
    <property type="entry name" value="RNase_III_sf"/>
</dbReference>
<dbReference type="OMA" id="HTINLCE"/>
<dbReference type="OrthoDB" id="67027at2759"/>
<dbReference type="Proteomes" id="UP000016936">
    <property type="component" value="Unassembled WGS sequence"/>
</dbReference>
<reference evidence="2 3" key="1">
    <citation type="journal article" date="2012" name="PLoS Pathog.">
        <title>Diverse lifestyles and strategies of plant pathogenesis encoded in the genomes of eighteen Dothideomycetes fungi.</title>
        <authorList>
            <person name="Ohm R.A."/>
            <person name="Feau N."/>
            <person name="Henrissat B."/>
            <person name="Schoch C.L."/>
            <person name="Horwitz B.A."/>
            <person name="Barry K.W."/>
            <person name="Condon B.J."/>
            <person name="Copeland A.C."/>
            <person name="Dhillon B."/>
            <person name="Glaser F."/>
            <person name="Hesse C.N."/>
            <person name="Kosti I."/>
            <person name="LaButti K."/>
            <person name="Lindquist E.A."/>
            <person name="Lucas S."/>
            <person name="Salamov A.A."/>
            <person name="Bradshaw R.E."/>
            <person name="Ciuffetti L."/>
            <person name="Hamelin R.C."/>
            <person name="Kema G.H.J."/>
            <person name="Lawrence C."/>
            <person name="Scott J.A."/>
            <person name="Spatafora J.W."/>
            <person name="Turgeon B.G."/>
            <person name="de Wit P.J.G.M."/>
            <person name="Zhong S."/>
            <person name="Goodwin S.B."/>
            <person name="Grigoriev I.V."/>
        </authorList>
    </citation>
    <scope>NUCLEOTIDE SEQUENCE [LARGE SCALE GENOMIC DNA]</scope>
    <source>
        <strain evidence="3">C5 / ATCC 48332 / race O</strain>
    </source>
</reference>
<reference evidence="3" key="2">
    <citation type="journal article" date="2013" name="PLoS Genet.">
        <title>Comparative genome structure, secondary metabolite, and effector coding capacity across Cochliobolus pathogens.</title>
        <authorList>
            <person name="Condon B.J."/>
            <person name="Leng Y."/>
            <person name="Wu D."/>
            <person name="Bushley K.E."/>
            <person name="Ohm R.A."/>
            <person name="Otillar R."/>
            <person name="Martin J."/>
            <person name="Schackwitz W."/>
            <person name="Grimwood J."/>
            <person name="MohdZainudin N."/>
            <person name="Xue C."/>
            <person name="Wang R."/>
            <person name="Manning V.A."/>
            <person name="Dhillon B."/>
            <person name="Tu Z.J."/>
            <person name="Steffenson B.J."/>
            <person name="Salamov A."/>
            <person name="Sun H."/>
            <person name="Lowry S."/>
            <person name="LaButti K."/>
            <person name="Han J."/>
            <person name="Copeland A."/>
            <person name="Lindquist E."/>
            <person name="Barry K."/>
            <person name="Schmutz J."/>
            <person name="Baker S.E."/>
            <person name="Ciuffetti L.M."/>
            <person name="Grigoriev I.V."/>
            <person name="Zhong S."/>
            <person name="Turgeon B.G."/>
        </authorList>
    </citation>
    <scope>NUCLEOTIDE SEQUENCE [LARGE SCALE GENOMIC DNA]</scope>
    <source>
        <strain evidence="3">C5 / ATCC 48332 / race O</strain>
    </source>
</reference>